<proteinExistence type="predicted"/>
<sequence>MASVLVSNGDFSAAKSLVPSTSHVVSVYSKVQGRSWPPSSAIGDLDSSVCITAIASISSHLTKPLFTSIIKPFVESLVTKQDHNSQIRAALCLVVAIDATPDLDAMYLKKLLPKLKRLLKCDSFKVKLALLTLIESVIKSGAASSHQIMKNLVSCLVEFIGCDD</sequence>
<keyword evidence="2" id="KW-1185">Reference proteome</keyword>
<evidence type="ECO:0000313" key="2">
    <source>
        <dbReference type="Proteomes" id="UP001060215"/>
    </source>
</evidence>
<gene>
    <name evidence="1" type="ORF">LOK49_LG15G01760</name>
</gene>
<organism evidence="1 2">
    <name type="scientific">Camellia lanceoleosa</name>
    <dbReference type="NCBI Taxonomy" id="1840588"/>
    <lineage>
        <taxon>Eukaryota</taxon>
        <taxon>Viridiplantae</taxon>
        <taxon>Streptophyta</taxon>
        <taxon>Embryophyta</taxon>
        <taxon>Tracheophyta</taxon>
        <taxon>Spermatophyta</taxon>
        <taxon>Magnoliopsida</taxon>
        <taxon>eudicotyledons</taxon>
        <taxon>Gunneridae</taxon>
        <taxon>Pentapetalae</taxon>
        <taxon>asterids</taxon>
        <taxon>Ericales</taxon>
        <taxon>Theaceae</taxon>
        <taxon>Camellia</taxon>
    </lineage>
</organism>
<evidence type="ECO:0000313" key="1">
    <source>
        <dbReference type="EMBL" id="KAI7983801.1"/>
    </source>
</evidence>
<reference evidence="1 2" key="1">
    <citation type="journal article" date="2022" name="Plant J.">
        <title>Chromosome-level genome of Camellia lanceoleosa provides a valuable resource for understanding genome evolution and self-incompatibility.</title>
        <authorList>
            <person name="Gong W."/>
            <person name="Xiao S."/>
            <person name="Wang L."/>
            <person name="Liao Z."/>
            <person name="Chang Y."/>
            <person name="Mo W."/>
            <person name="Hu G."/>
            <person name="Li W."/>
            <person name="Zhao G."/>
            <person name="Zhu H."/>
            <person name="Hu X."/>
            <person name="Ji K."/>
            <person name="Xiang X."/>
            <person name="Song Q."/>
            <person name="Yuan D."/>
            <person name="Jin S."/>
            <person name="Zhang L."/>
        </authorList>
    </citation>
    <scope>NUCLEOTIDE SEQUENCE [LARGE SCALE GENOMIC DNA]</scope>
    <source>
        <strain evidence="1">SQ_2022a</strain>
    </source>
</reference>
<dbReference type="Proteomes" id="UP001060215">
    <property type="component" value="Chromosome 11"/>
</dbReference>
<protein>
    <submittedName>
        <fullName evidence="1">TORTIFOLIA1-like protein 4</fullName>
    </submittedName>
</protein>
<accession>A0ACC0F4Y6</accession>
<name>A0ACC0F4Y6_9ERIC</name>
<comment type="caution">
    <text evidence="1">The sequence shown here is derived from an EMBL/GenBank/DDBJ whole genome shotgun (WGS) entry which is preliminary data.</text>
</comment>
<dbReference type="EMBL" id="CM045768">
    <property type="protein sequence ID" value="KAI7983801.1"/>
    <property type="molecule type" value="Genomic_DNA"/>
</dbReference>